<reference evidence="2 3" key="1">
    <citation type="journal article" date="2023" name="Antonie Van Leeuwenhoek">
        <title>Mesoterricola silvestris gen. nov., sp. nov., Mesoterricola sediminis sp. nov., Geothrix oryzae sp. nov., Geothrix edaphica sp. nov., Geothrix rubra sp. nov., and Geothrix limicola sp. nov., six novel members of Acidobacteriota isolated from soils.</title>
        <authorList>
            <person name="Itoh H."/>
            <person name="Sugisawa Y."/>
            <person name="Mise K."/>
            <person name="Xu Z."/>
            <person name="Kuniyasu M."/>
            <person name="Ushijima N."/>
            <person name="Kawano K."/>
            <person name="Kobayashi E."/>
            <person name="Shiratori Y."/>
            <person name="Masuda Y."/>
            <person name="Senoo K."/>
        </authorList>
    </citation>
    <scope>NUCLEOTIDE SEQUENCE [LARGE SCALE GENOMIC DNA]</scope>
    <source>
        <strain evidence="2 3">Red803</strain>
    </source>
</reference>
<protein>
    <recommendedName>
        <fullName evidence="4">DUF1292 domain-containing protein</fullName>
    </recommendedName>
</protein>
<evidence type="ECO:0000256" key="1">
    <source>
        <dbReference type="SAM" id="MobiDB-lite"/>
    </source>
</evidence>
<dbReference type="InterPro" id="IPR009711">
    <property type="entry name" value="UPF0473"/>
</dbReference>
<feature type="region of interest" description="Disordered" evidence="1">
    <location>
        <begin position="1"/>
        <end position="20"/>
    </location>
</feature>
<accession>A0ABQ5Q9R9</accession>
<evidence type="ECO:0008006" key="4">
    <source>
        <dbReference type="Google" id="ProtNLM"/>
    </source>
</evidence>
<proteinExistence type="predicted"/>
<evidence type="ECO:0000313" key="3">
    <source>
        <dbReference type="Proteomes" id="UP001165089"/>
    </source>
</evidence>
<organism evidence="2 3">
    <name type="scientific">Geothrix rubra</name>
    <dbReference type="NCBI Taxonomy" id="2927977"/>
    <lineage>
        <taxon>Bacteria</taxon>
        <taxon>Pseudomonadati</taxon>
        <taxon>Acidobacteriota</taxon>
        <taxon>Holophagae</taxon>
        <taxon>Holophagales</taxon>
        <taxon>Holophagaceae</taxon>
        <taxon>Geothrix</taxon>
    </lineage>
</organism>
<name>A0ABQ5Q9R9_9BACT</name>
<keyword evidence="3" id="KW-1185">Reference proteome</keyword>
<sequence>MAHEGHEHGPDCNHDHDHDESFEIEVVELEDENGEKEEFAILEELDFEGRRFAILAPLAELQAQEEGTADPEAGLSLEIFEVKDDMFTPLEDEAVAERLMAHLDAQEAKLKAEEDKD</sequence>
<dbReference type="Pfam" id="PF06949">
    <property type="entry name" value="DUF1292"/>
    <property type="match status" value="1"/>
</dbReference>
<dbReference type="EMBL" id="BSDD01000007">
    <property type="protein sequence ID" value="GLH71457.1"/>
    <property type="molecule type" value="Genomic_DNA"/>
</dbReference>
<comment type="caution">
    <text evidence="2">The sequence shown here is derived from an EMBL/GenBank/DDBJ whole genome shotgun (WGS) entry which is preliminary data.</text>
</comment>
<dbReference type="Proteomes" id="UP001165089">
    <property type="component" value="Unassembled WGS sequence"/>
</dbReference>
<dbReference type="RefSeq" id="WP_285727793.1">
    <property type="nucleotide sequence ID" value="NZ_BSDD01000007.1"/>
</dbReference>
<gene>
    <name evidence="2" type="ORF">GETHPA_29910</name>
</gene>
<evidence type="ECO:0000313" key="2">
    <source>
        <dbReference type="EMBL" id="GLH71457.1"/>
    </source>
</evidence>